<organism evidence="2 3">
    <name type="scientific">Cordylochernes scorpioides</name>
    <dbReference type="NCBI Taxonomy" id="51811"/>
    <lineage>
        <taxon>Eukaryota</taxon>
        <taxon>Metazoa</taxon>
        <taxon>Ecdysozoa</taxon>
        <taxon>Arthropoda</taxon>
        <taxon>Chelicerata</taxon>
        <taxon>Arachnida</taxon>
        <taxon>Pseudoscorpiones</taxon>
        <taxon>Cheliferoidea</taxon>
        <taxon>Chernetidae</taxon>
        <taxon>Cordylochernes</taxon>
    </lineage>
</organism>
<dbReference type="PANTHER" id="PTHR46060">
    <property type="entry name" value="MARINER MOS1 TRANSPOSASE-LIKE PROTEIN"/>
    <property type="match status" value="1"/>
</dbReference>
<accession>A0ABY6K428</accession>
<keyword evidence="3" id="KW-1185">Reference proteome</keyword>
<evidence type="ECO:0000313" key="3">
    <source>
        <dbReference type="Proteomes" id="UP001235939"/>
    </source>
</evidence>
<dbReference type="InterPro" id="IPR036397">
    <property type="entry name" value="RNaseH_sf"/>
</dbReference>
<dbReference type="InterPro" id="IPR041426">
    <property type="entry name" value="Mos1_HTH"/>
</dbReference>
<protein>
    <submittedName>
        <fullName evidence="2">TMEM67</fullName>
    </submittedName>
</protein>
<dbReference type="InterPro" id="IPR052709">
    <property type="entry name" value="Transposase-MT_Hybrid"/>
</dbReference>
<dbReference type="Gene3D" id="3.30.420.10">
    <property type="entry name" value="Ribonuclease H-like superfamily/Ribonuclease H"/>
    <property type="match status" value="1"/>
</dbReference>
<dbReference type="EMBL" id="CP092864">
    <property type="protein sequence ID" value="UYV63606.1"/>
    <property type="molecule type" value="Genomic_DNA"/>
</dbReference>
<dbReference type="Proteomes" id="UP001235939">
    <property type="component" value="Chromosome 02"/>
</dbReference>
<dbReference type="Pfam" id="PF01359">
    <property type="entry name" value="Transposase_1"/>
    <property type="match status" value="1"/>
</dbReference>
<gene>
    <name evidence="2" type="ORF">LAZ67_2004950</name>
</gene>
<dbReference type="PANTHER" id="PTHR46060:SF1">
    <property type="entry name" value="MARINER MOS1 TRANSPOSASE-LIKE PROTEIN"/>
    <property type="match status" value="1"/>
</dbReference>
<feature type="domain" description="Mos1 transposase HTH" evidence="1">
    <location>
        <begin position="6"/>
        <end position="33"/>
    </location>
</feature>
<evidence type="ECO:0000259" key="1">
    <source>
        <dbReference type="Pfam" id="PF17906"/>
    </source>
</evidence>
<dbReference type="InterPro" id="IPR001888">
    <property type="entry name" value="Transposase_1"/>
</dbReference>
<sequence length="364" mass="42283">MQIWLQKICEGEGKGIINRRTASKWFKRFREGDISLENKPHIPQQYTCEMSARLGPSKYTINRTLHMLLFVRKRPRQDPHDLTIAQSQRRVDICKRLLENTQDSVLEDRFGHKVVLSVWWNIDGIVHFELDGRAVNANLYSEQLGRVYKVLKTRYPALINRKRVLLQHDNAPAHRARLSTNRIKNLEGIEVLPHPTYSPDIAPSDYVLFHFMATFLRGNTLKHFKTSKLPVVTFSTPNPENGIVKKLKTWQNDGWLLLKMMRLAPGFNRHVKVKTSLQDDDVPTDDFDDKAALHVARNRTLKRYPIDDTMTKPLFTPQEKGRIGNRDKVPKTSMESLTEARQIHISNYNILQAVDHSSYKEESI</sequence>
<proteinExistence type="predicted"/>
<dbReference type="Pfam" id="PF17906">
    <property type="entry name" value="HTH_48"/>
    <property type="match status" value="1"/>
</dbReference>
<reference evidence="2 3" key="1">
    <citation type="submission" date="2022-01" db="EMBL/GenBank/DDBJ databases">
        <title>A chromosomal length assembly of Cordylochernes scorpioides.</title>
        <authorList>
            <person name="Zeh D."/>
            <person name="Zeh J."/>
        </authorList>
    </citation>
    <scope>NUCLEOTIDE SEQUENCE [LARGE SCALE GENOMIC DNA]</scope>
    <source>
        <strain evidence="2">IN4F17</strain>
        <tissue evidence="2">Whole Body</tissue>
    </source>
</reference>
<name>A0ABY6K428_9ARAC</name>
<evidence type="ECO:0000313" key="2">
    <source>
        <dbReference type="EMBL" id="UYV63606.1"/>
    </source>
</evidence>